<keyword evidence="3" id="KW-0808">Transferase</keyword>
<dbReference type="GO" id="GO:0005737">
    <property type="term" value="C:cytoplasm"/>
    <property type="evidence" value="ECO:0007669"/>
    <property type="project" value="TreeGrafter"/>
</dbReference>
<dbReference type="InterPro" id="IPR011009">
    <property type="entry name" value="Kinase-like_dom_sf"/>
</dbReference>
<gene>
    <name evidence="11" type="ORF">WJX84_000843</name>
</gene>
<evidence type="ECO:0000256" key="7">
    <source>
        <dbReference type="ARBA" id="ARBA00047899"/>
    </source>
</evidence>
<sequence length="181" mass="19651">MSRAEGSDGSLQDWDSGDAEEGLLQGPAAGTSRSNKAAQASAAGVHAVLMDFGSTAPARKIIRSRLEALAAQEDADRHCSAPYKAPELYDVPSECELDERVDIWSLGGLLYFMMYGVSPFEQVLNEAGGSLALAVINNNISWPGSVSYSDQLKKLVQYCMDSRHDQRPTIDDVIKKTRQLL</sequence>
<protein>
    <recommendedName>
        <fullName evidence="1">non-specific serine/threonine protein kinase</fullName>
        <ecNumber evidence="1">2.7.11.1</ecNumber>
    </recommendedName>
</protein>
<dbReference type="InterPro" id="IPR000719">
    <property type="entry name" value="Prot_kinase_dom"/>
</dbReference>
<evidence type="ECO:0000256" key="1">
    <source>
        <dbReference type="ARBA" id="ARBA00012513"/>
    </source>
</evidence>
<dbReference type="EMBL" id="JALJOV010001531">
    <property type="protein sequence ID" value="KAK9846738.1"/>
    <property type="molecule type" value="Genomic_DNA"/>
</dbReference>
<dbReference type="Gene3D" id="1.10.510.10">
    <property type="entry name" value="Transferase(Phosphotransferase) domain 1"/>
    <property type="match status" value="1"/>
</dbReference>
<evidence type="ECO:0000256" key="4">
    <source>
        <dbReference type="ARBA" id="ARBA00022741"/>
    </source>
</evidence>
<feature type="domain" description="Protein kinase" evidence="10">
    <location>
        <begin position="1"/>
        <end position="181"/>
    </location>
</feature>
<evidence type="ECO:0000256" key="5">
    <source>
        <dbReference type="ARBA" id="ARBA00022777"/>
    </source>
</evidence>
<keyword evidence="2" id="KW-0723">Serine/threonine-protein kinase</keyword>
<evidence type="ECO:0000313" key="12">
    <source>
        <dbReference type="Proteomes" id="UP001485043"/>
    </source>
</evidence>
<dbReference type="PANTHER" id="PTHR45998">
    <property type="entry name" value="SERINE/THREONINE-PROTEIN KINASE 16"/>
    <property type="match status" value="1"/>
</dbReference>
<evidence type="ECO:0000313" key="11">
    <source>
        <dbReference type="EMBL" id="KAK9846738.1"/>
    </source>
</evidence>
<dbReference type="GO" id="GO:0005524">
    <property type="term" value="F:ATP binding"/>
    <property type="evidence" value="ECO:0007669"/>
    <property type="project" value="UniProtKB-KW"/>
</dbReference>
<evidence type="ECO:0000256" key="8">
    <source>
        <dbReference type="ARBA" id="ARBA00048679"/>
    </source>
</evidence>
<evidence type="ECO:0000256" key="6">
    <source>
        <dbReference type="ARBA" id="ARBA00022840"/>
    </source>
</evidence>
<dbReference type="EC" id="2.7.11.1" evidence="1"/>
<feature type="region of interest" description="Disordered" evidence="9">
    <location>
        <begin position="1"/>
        <end position="37"/>
    </location>
</feature>
<comment type="catalytic activity">
    <reaction evidence="7">
        <text>L-threonyl-[protein] + ATP = O-phospho-L-threonyl-[protein] + ADP + H(+)</text>
        <dbReference type="Rhea" id="RHEA:46608"/>
        <dbReference type="Rhea" id="RHEA-COMP:11060"/>
        <dbReference type="Rhea" id="RHEA-COMP:11605"/>
        <dbReference type="ChEBI" id="CHEBI:15378"/>
        <dbReference type="ChEBI" id="CHEBI:30013"/>
        <dbReference type="ChEBI" id="CHEBI:30616"/>
        <dbReference type="ChEBI" id="CHEBI:61977"/>
        <dbReference type="ChEBI" id="CHEBI:456216"/>
        <dbReference type="EC" id="2.7.11.1"/>
    </reaction>
</comment>
<dbReference type="PROSITE" id="PS50011">
    <property type="entry name" value="PROTEIN_KINASE_DOM"/>
    <property type="match status" value="1"/>
</dbReference>
<accession>A0AAW1SJW6</accession>
<keyword evidence="5" id="KW-0418">Kinase</keyword>
<dbReference type="Proteomes" id="UP001485043">
    <property type="component" value="Unassembled WGS sequence"/>
</dbReference>
<evidence type="ECO:0000256" key="3">
    <source>
        <dbReference type="ARBA" id="ARBA00022679"/>
    </source>
</evidence>
<keyword evidence="4" id="KW-0547">Nucleotide-binding</keyword>
<comment type="catalytic activity">
    <reaction evidence="8">
        <text>L-seryl-[protein] + ATP = O-phospho-L-seryl-[protein] + ADP + H(+)</text>
        <dbReference type="Rhea" id="RHEA:17989"/>
        <dbReference type="Rhea" id="RHEA-COMP:9863"/>
        <dbReference type="Rhea" id="RHEA-COMP:11604"/>
        <dbReference type="ChEBI" id="CHEBI:15378"/>
        <dbReference type="ChEBI" id="CHEBI:29999"/>
        <dbReference type="ChEBI" id="CHEBI:30616"/>
        <dbReference type="ChEBI" id="CHEBI:83421"/>
        <dbReference type="ChEBI" id="CHEBI:456216"/>
        <dbReference type="EC" id="2.7.11.1"/>
    </reaction>
</comment>
<evidence type="ECO:0000256" key="9">
    <source>
        <dbReference type="SAM" id="MobiDB-lite"/>
    </source>
</evidence>
<dbReference type="InterPro" id="IPR052239">
    <property type="entry name" value="Ser/Thr-specific_kinases"/>
</dbReference>
<dbReference type="GO" id="GO:0004674">
    <property type="term" value="F:protein serine/threonine kinase activity"/>
    <property type="evidence" value="ECO:0007669"/>
    <property type="project" value="UniProtKB-KW"/>
</dbReference>
<evidence type="ECO:0000259" key="10">
    <source>
        <dbReference type="PROSITE" id="PS50011"/>
    </source>
</evidence>
<dbReference type="PANTHER" id="PTHR45998:SF2">
    <property type="entry name" value="SERINE_THREONINE-PROTEIN KINASE 16"/>
    <property type="match status" value="1"/>
</dbReference>
<evidence type="ECO:0000256" key="2">
    <source>
        <dbReference type="ARBA" id="ARBA00022527"/>
    </source>
</evidence>
<dbReference type="Pfam" id="PF00069">
    <property type="entry name" value="Pkinase"/>
    <property type="match status" value="1"/>
</dbReference>
<reference evidence="11 12" key="1">
    <citation type="journal article" date="2024" name="Nat. Commun.">
        <title>Phylogenomics reveals the evolutionary origins of lichenization in chlorophyte algae.</title>
        <authorList>
            <person name="Puginier C."/>
            <person name="Libourel C."/>
            <person name="Otte J."/>
            <person name="Skaloud P."/>
            <person name="Haon M."/>
            <person name="Grisel S."/>
            <person name="Petersen M."/>
            <person name="Berrin J.G."/>
            <person name="Delaux P.M."/>
            <person name="Dal Grande F."/>
            <person name="Keller J."/>
        </authorList>
    </citation>
    <scope>NUCLEOTIDE SEQUENCE [LARGE SCALE GENOMIC DNA]</scope>
    <source>
        <strain evidence="11 12">SAG 2523</strain>
    </source>
</reference>
<comment type="caution">
    <text evidence="11">The sequence shown here is derived from an EMBL/GenBank/DDBJ whole genome shotgun (WGS) entry which is preliminary data.</text>
</comment>
<organism evidence="11 12">
    <name type="scientific">Apatococcus fuscideae</name>
    <dbReference type="NCBI Taxonomy" id="2026836"/>
    <lineage>
        <taxon>Eukaryota</taxon>
        <taxon>Viridiplantae</taxon>
        <taxon>Chlorophyta</taxon>
        <taxon>core chlorophytes</taxon>
        <taxon>Trebouxiophyceae</taxon>
        <taxon>Chlorellales</taxon>
        <taxon>Chlorellaceae</taxon>
        <taxon>Apatococcus</taxon>
    </lineage>
</organism>
<proteinExistence type="predicted"/>
<dbReference type="AlphaFoldDB" id="A0AAW1SJW6"/>
<name>A0AAW1SJW6_9CHLO</name>
<keyword evidence="12" id="KW-1185">Reference proteome</keyword>
<dbReference type="SUPFAM" id="SSF56112">
    <property type="entry name" value="Protein kinase-like (PK-like)"/>
    <property type="match status" value="1"/>
</dbReference>
<keyword evidence="6" id="KW-0067">ATP-binding</keyword>